<gene>
    <name evidence="3" type="ORF">O3P69_016541</name>
</gene>
<keyword evidence="1" id="KW-0732">Signal</keyword>
<dbReference type="InterPro" id="IPR000072">
    <property type="entry name" value="PDGF/VEGF_dom"/>
</dbReference>
<evidence type="ECO:0000313" key="3">
    <source>
        <dbReference type="EMBL" id="KAK8385829.1"/>
    </source>
</evidence>
<dbReference type="AlphaFoldDB" id="A0AAW0TE30"/>
<protein>
    <recommendedName>
        <fullName evidence="2">Platelet-derived growth factor (PDGF) family profile domain-containing protein</fullName>
    </recommendedName>
</protein>
<keyword evidence="4" id="KW-1185">Reference proteome</keyword>
<dbReference type="Proteomes" id="UP001487740">
    <property type="component" value="Unassembled WGS sequence"/>
</dbReference>
<dbReference type="PROSITE" id="PS50278">
    <property type="entry name" value="PDGF_2"/>
    <property type="match status" value="1"/>
</dbReference>
<name>A0AAW0TE30_SCYPA</name>
<dbReference type="GO" id="GO:0016020">
    <property type="term" value="C:membrane"/>
    <property type="evidence" value="ECO:0007669"/>
    <property type="project" value="InterPro"/>
</dbReference>
<evidence type="ECO:0000259" key="2">
    <source>
        <dbReference type="PROSITE" id="PS50278"/>
    </source>
</evidence>
<evidence type="ECO:0000256" key="1">
    <source>
        <dbReference type="SAM" id="SignalP"/>
    </source>
</evidence>
<feature type="chain" id="PRO_5043620517" description="Platelet-derived growth factor (PDGF) family profile domain-containing protein" evidence="1">
    <location>
        <begin position="17"/>
        <end position="174"/>
    </location>
</feature>
<dbReference type="InterPro" id="IPR029034">
    <property type="entry name" value="Cystine-knot_cytokine"/>
</dbReference>
<dbReference type="GO" id="GO:0008083">
    <property type="term" value="F:growth factor activity"/>
    <property type="evidence" value="ECO:0007669"/>
    <property type="project" value="InterPro"/>
</dbReference>
<feature type="domain" description="Platelet-derived growth factor (PDGF) family profile" evidence="2">
    <location>
        <begin position="56"/>
        <end position="124"/>
    </location>
</feature>
<reference evidence="3 4" key="1">
    <citation type="submission" date="2023-03" db="EMBL/GenBank/DDBJ databases">
        <title>High-quality genome of Scylla paramamosain provides insights in environmental adaptation.</title>
        <authorList>
            <person name="Zhang L."/>
        </authorList>
    </citation>
    <scope>NUCLEOTIDE SEQUENCE [LARGE SCALE GENOMIC DNA]</scope>
    <source>
        <strain evidence="3">LZ_2023a</strain>
        <tissue evidence="3">Muscle</tissue>
    </source>
</reference>
<proteinExistence type="predicted"/>
<accession>A0AAW0TE30</accession>
<feature type="signal peptide" evidence="1">
    <location>
        <begin position="1"/>
        <end position="16"/>
    </location>
</feature>
<evidence type="ECO:0000313" key="4">
    <source>
        <dbReference type="Proteomes" id="UP001487740"/>
    </source>
</evidence>
<sequence>MKIVLLLTLVAVLCYGSLPKCAENDKQRKDLSNHIKSVRCKGPKESFVQLKVPDGFDYVKPNVVKIPQCTGLFCSEYPMKCLPTNSRTKTQKVEAFKRGADHLAICTSVEVEEHLKCACDCKNTTCKQNEKFNNEICACECDPEYKRQCQERIAAGHRVQWSKSSCACLCSHPY</sequence>
<organism evidence="3 4">
    <name type="scientific">Scylla paramamosain</name>
    <name type="common">Mud crab</name>
    <dbReference type="NCBI Taxonomy" id="85552"/>
    <lineage>
        <taxon>Eukaryota</taxon>
        <taxon>Metazoa</taxon>
        <taxon>Ecdysozoa</taxon>
        <taxon>Arthropoda</taxon>
        <taxon>Crustacea</taxon>
        <taxon>Multicrustacea</taxon>
        <taxon>Malacostraca</taxon>
        <taxon>Eumalacostraca</taxon>
        <taxon>Eucarida</taxon>
        <taxon>Decapoda</taxon>
        <taxon>Pleocyemata</taxon>
        <taxon>Brachyura</taxon>
        <taxon>Eubrachyura</taxon>
        <taxon>Portunoidea</taxon>
        <taxon>Portunidae</taxon>
        <taxon>Portuninae</taxon>
        <taxon>Scylla</taxon>
    </lineage>
</organism>
<dbReference type="SUPFAM" id="SSF57501">
    <property type="entry name" value="Cystine-knot cytokines"/>
    <property type="match status" value="1"/>
</dbReference>
<dbReference type="Gene3D" id="2.10.90.10">
    <property type="entry name" value="Cystine-knot cytokines"/>
    <property type="match status" value="1"/>
</dbReference>
<dbReference type="EMBL" id="JARAKH010000032">
    <property type="protein sequence ID" value="KAK8385829.1"/>
    <property type="molecule type" value="Genomic_DNA"/>
</dbReference>
<comment type="caution">
    <text evidence="3">The sequence shown here is derived from an EMBL/GenBank/DDBJ whole genome shotgun (WGS) entry which is preliminary data.</text>
</comment>